<dbReference type="InterPro" id="IPR029052">
    <property type="entry name" value="Metallo-depent_PP-like"/>
</dbReference>
<evidence type="ECO:0000259" key="2">
    <source>
        <dbReference type="Pfam" id="PF00149"/>
    </source>
</evidence>
<dbReference type="AlphaFoldDB" id="A0A2N5GSJ0"/>
<dbReference type="Gene3D" id="3.60.21.10">
    <property type="match status" value="1"/>
</dbReference>
<feature type="signal peptide" evidence="1">
    <location>
        <begin position="1"/>
        <end position="24"/>
    </location>
</feature>
<keyword evidence="1" id="KW-0732">Signal</keyword>
<evidence type="ECO:0000313" key="6">
    <source>
        <dbReference type="Proteomes" id="UP000235114"/>
    </source>
</evidence>
<feature type="domain" description="Calcineurin-like phosphoesterase" evidence="2">
    <location>
        <begin position="176"/>
        <end position="449"/>
    </location>
</feature>
<dbReference type="InterPro" id="IPR051918">
    <property type="entry name" value="STPP_CPPED1"/>
</dbReference>
<dbReference type="Pfam" id="PF00149">
    <property type="entry name" value="Metallophos"/>
    <property type="match status" value="1"/>
</dbReference>
<organism evidence="3 5">
    <name type="scientific">Bacillus canaveralius</name>
    <dbReference type="NCBI Taxonomy" id="1403243"/>
    <lineage>
        <taxon>Bacteria</taxon>
        <taxon>Bacillati</taxon>
        <taxon>Bacillota</taxon>
        <taxon>Bacilli</taxon>
        <taxon>Bacillales</taxon>
        <taxon>Bacillaceae</taxon>
        <taxon>Bacillus</taxon>
    </lineage>
</organism>
<gene>
    <name evidence="3" type="ORF">CU635_00095</name>
    <name evidence="4" type="ORF">CVD25_18410</name>
</gene>
<comment type="caution">
    <text evidence="3">The sequence shown here is derived from an EMBL/GenBank/DDBJ whole genome shotgun (WGS) entry which is preliminary data.</text>
</comment>
<accession>A0A2N5GSJ0</accession>
<feature type="chain" id="PRO_5014659129" description="Calcineurin-like phosphoesterase domain-containing protein" evidence="1">
    <location>
        <begin position="25"/>
        <end position="590"/>
    </location>
</feature>
<dbReference type="OrthoDB" id="1645838at2"/>
<dbReference type="SUPFAM" id="SSF56300">
    <property type="entry name" value="Metallo-dependent phosphatases"/>
    <property type="match status" value="1"/>
</dbReference>
<dbReference type="Proteomes" id="UP000235114">
    <property type="component" value="Unassembled WGS sequence"/>
</dbReference>
<dbReference type="EMBL" id="PGVA01000001">
    <property type="protein sequence ID" value="PLR86734.1"/>
    <property type="molecule type" value="Genomic_DNA"/>
</dbReference>
<dbReference type="GO" id="GO:0016787">
    <property type="term" value="F:hydrolase activity"/>
    <property type="evidence" value="ECO:0007669"/>
    <property type="project" value="InterPro"/>
</dbReference>
<evidence type="ECO:0000313" key="3">
    <source>
        <dbReference type="EMBL" id="PLR86734.1"/>
    </source>
</evidence>
<name>A0A2N5GSJ0_9BACI</name>
<dbReference type="PANTHER" id="PTHR43143:SF1">
    <property type="entry name" value="SERINE_THREONINE-PROTEIN PHOSPHATASE CPPED1"/>
    <property type="match status" value="1"/>
</dbReference>
<evidence type="ECO:0000313" key="5">
    <source>
        <dbReference type="Proteomes" id="UP000234951"/>
    </source>
</evidence>
<dbReference type="Proteomes" id="UP000234951">
    <property type="component" value="Unassembled WGS sequence"/>
</dbReference>
<dbReference type="EMBL" id="PGVD01000056">
    <property type="protein sequence ID" value="PLR92804.1"/>
    <property type="molecule type" value="Genomic_DNA"/>
</dbReference>
<keyword evidence="6" id="KW-1185">Reference proteome</keyword>
<sequence>MKNWMKKFVIVLLAVLLLPAAVQAINGPISSAGSQDGGIGNSSHYLDEVPNISMDPKVKQIIYPLFSTPSVSKKGELLTIKIDSQGKEAAGWSIKLKQTNNSSLTTEYELPVQKVSSGQSHWKKSSTIYDVTVKIPNDVPEKLYDLEVSYTGNGKRITDDQPHSVKVVNEFKKDFTFMHVTDTHVGSPRNLGDHGDPAATEPAQLIEAGLWNPDPEKRWLYLQKAIKEVNLMNPDFVVVTGDLMFGQMNPQEYIYEYEETYKFLQKLNVPVYLVPGNHDYYAQDATLADGAKYWEQYFGPQYFSFNYGPYAHFIGYNSFDWHKFDRSGHGTLSVPTWGGQIREEQLNWIKQDLADNEKNAQAGQVRGLFSHHNPLWQDREIWPHDDAEVQEYWKQYDGQHNPQRLDTLMLGEKLGLKYDQQWHGENANELIDVMQQHKVNISLHGHTHVDNVTEKDGILYTTTASVELSGKPWVGFRNFKMRKGQFTSYNYEEPGRSIPIYMNGETKSGIMSFEANYKAANDGQSTSQEATVTNRLKKPLTVTVPFYMAAGDYRISSGKFKQNYSADGKQYIEVEVTVPAGSEQKITVQK</sequence>
<dbReference type="PANTHER" id="PTHR43143">
    <property type="entry name" value="METALLOPHOSPHOESTERASE, CALCINEURIN SUPERFAMILY"/>
    <property type="match status" value="1"/>
</dbReference>
<reference evidence="4 6" key="2">
    <citation type="submission" date="2017-12" db="EMBL/GenBank/DDBJ databases">
        <title>Comparative Functional Genomics of Dry Heat Resistant strains isolated from the Viking Spacecraft.</title>
        <authorList>
            <person name="Seuylemezian A."/>
            <person name="Cooper K."/>
            <person name="Vaishampayan P."/>
        </authorList>
    </citation>
    <scope>NUCLEOTIDE SEQUENCE [LARGE SCALE GENOMIC DNA]</scope>
    <source>
        <strain evidence="4 6">ATCC 29669</strain>
    </source>
</reference>
<dbReference type="RefSeq" id="WP_101575144.1">
    <property type="nucleotide sequence ID" value="NZ_PGVA01000001.1"/>
</dbReference>
<proteinExistence type="predicted"/>
<protein>
    <recommendedName>
        <fullName evidence="2">Calcineurin-like phosphoesterase domain-containing protein</fullName>
    </recommendedName>
</protein>
<evidence type="ECO:0000256" key="1">
    <source>
        <dbReference type="SAM" id="SignalP"/>
    </source>
</evidence>
<reference evidence="3 5" key="1">
    <citation type="submission" date="2017-11" db="EMBL/GenBank/DDBJ databases">
        <title>Comparitive Functional Genomics of Dry Heat Resistant strains isolated from the Viking Spacecraft.</title>
        <authorList>
            <person name="Seuylemezian A."/>
            <person name="Cooper K."/>
            <person name="Vaishampayan P."/>
        </authorList>
    </citation>
    <scope>NUCLEOTIDE SEQUENCE [LARGE SCALE GENOMIC DNA]</scope>
    <source>
        <strain evidence="3 5">M4.6</strain>
    </source>
</reference>
<dbReference type="InterPro" id="IPR004843">
    <property type="entry name" value="Calcineurin-like_PHP"/>
</dbReference>
<evidence type="ECO:0000313" key="4">
    <source>
        <dbReference type="EMBL" id="PLR92804.1"/>
    </source>
</evidence>